<organism evidence="2 3">
    <name type="scientific">Luteolibacter yonseiensis</name>
    <dbReference type="NCBI Taxonomy" id="1144680"/>
    <lineage>
        <taxon>Bacteria</taxon>
        <taxon>Pseudomonadati</taxon>
        <taxon>Verrucomicrobiota</taxon>
        <taxon>Verrucomicrobiia</taxon>
        <taxon>Verrucomicrobiales</taxon>
        <taxon>Verrucomicrobiaceae</taxon>
        <taxon>Luteolibacter</taxon>
    </lineage>
</organism>
<dbReference type="InterPro" id="IPR052189">
    <property type="entry name" value="L-asp_N-monooxygenase_NS-form"/>
</dbReference>
<dbReference type="RefSeq" id="WP_200350981.1">
    <property type="nucleotide sequence ID" value="NZ_BAABHZ010000006.1"/>
</dbReference>
<dbReference type="Gene3D" id="3.50.50.60">
    <property type="entry name" value="FAD/NAD(P)-binding domain"/>
    <property type="match status" value="1"/>
</dbReference>
<reference evidence="2" key="1">
    <citation type="submission" date="2021-01" db="EMBL/GenBank/DDBJ databases">
        <title>Modified the classification status of verrucomicrobia.</title>
        <authorList>
            <person name="Feng X."/>
        </authorList>
    </citation>
    <scope>NUCLEOTIDE SEQUENCE</scope>
    <source>
        <strain evidence="2">JCM 18052</strain>
    </source>
</reference>
<evidence type="ECO:0000259" key="1">
    <source>
        <dbReference type="Pfam" id="PF13454"/>
    </source>
</evidence>
<protein>
    <submittedName>
        <fullName evidence="2">FAD/NAD(P)-binding protein</fullName>
    </submittedName>
</protein>
<dbReference type="SUPFAM" id="SSF51905">
    <property type="entry name" value="FAD/NAD(P)-binding domain"/>
    <property type="match status" value="1"/>
</dbReference>
<proteinExistence type="predicted"/>
<sequence length="470" mass="51722">MEFNGLESSRPSLPIAIIGGGFSGTLTAIHLSRRLPGVSIILFEEGGEAGPGLAYQTAETGMCLNIPAGRMSAFADQPEHFLAYARRAYNEDTRAGDFLPRWVYGEYLTTTLAEARLANPLLKVEKKRVVDVTGIDETGTARLVFKDQSTLAVEIAILATGNQGSAFASSIWAAHTIPAKDPASLALVENGQDVLIVGSGLTMVDTVLELTRRGKAGTIHAVSRNALLPQPYAQASPVDEPDLDHLPDSNLRQSVRLFREVIREHEAKGGNWRDIFAAIRSSTPSLWQELSQKDRKRFLRFLSPFWEIHRHQCSPGAHETITELIASGKLVLHRGTIVNVERGEHKKRLGLAARNRDLPTRVLEADHIFDATGPARDIDMVRHPLIQNLLRRGFIKADACRLGVETAADYHAVGRGGKASKWLYVVGPMLRARFYEATAVHELRLHTAALAARVESAYRERFPEEVAEAV</sequence>
<dbReference type="Proteomes" id="UP000600139">
    <property type="component" value="Unassembled WGS sequence"/>
</dbReference>
<evidence type="ECO:0000313" key="2">
    <source>
        <dbReference type="EMBL" id="MBK1816023.1"/>
    </source>
</evidence>
<feature type="domain" description="FAD-dependent urate hydroxylase HpyO/Asp monooxygenase CreE-like FAD/NAD(P)-binding" evidence="1">
    <location>
        <begin position="16"/>
        <end position="163"/>
    </location>
</feature>
<dbReference type="InterPro" id="IPR038732">
    <property type="entry name" value="HpyO/CreE_NAD-binding"/>
</dbReference>
<accession>A0A934VAA9</accession>
<dbReference type="PANTHER" id="PTHR40254:SF1">
    <property type="entry name" value="BLR0577 PROTEIN"/>
    <property type="match status" value="1"/>
</dbReference>
<name>A0A934VAA9_9BACT</name>
<evidence type="ECO:0000313" key="3">
    <source>
        <dbReference type="Proteomes" id="UP000600139"/>
    </source>
</evidence>
<dbReference type="InterPro" id="IPR036188">
    <property type="entry name" value="FAD/NAD-bd_sf"/>
</dbReference>
<comment type="caution">
    <text evidence="2">The sequence shown here is derived from an EMBL/GenBank/DDBJ whole genome shotgun (WGS) entry which is preliminary data.</text>
</comment>
<dbReference type="Pfam" id="PF13454">
    <property type="entry name" value="NAD_binding_9"/>
    <property type="match status" value="1"/>
</dbReference>
<keyword evidence="3" id="KW-1185">Reference proteome</keyword>
<gene>
    <name evidence="2" type="ORF">JIN84_10395</name>
</gene>
<dbReference type="AlphaFoldDB" id="A0A934VAA9"/>
<dbReference type="PANTHER" id="PTHR40254">
    <property type="entry name" value="BLR0577 PROTEIN"/>
    <property type="match status" value="1"/>
</dbReference>
<dbReference type="EMBL" id="JAENIK010000011">
    <property type="protein sequence ID" value="MBK1816023.1"/>
    <property type="molecule type" value="Genomic_DNA"/>
</dbReference>